<evidence type="ECO:0000313" key="4">
    <source>
        <dbReference type="EMBL" id="GFO11889.1"/>
    </source>
</evidence>
<dbReference type="Gene3D" id="3.40.30.10">
    <property type="entry name" value="Glutaredoxin"/>
    <property type="match status" value="1"/>
</dbReference>
<evidence type="ECO:0000259" key="3">
    <source>
        <dbReference type="PROSITE" id="PS51352"/>
    </source>
</evidence>
<keyword evidence="1" id="KW-1015">Disulfide bond</keyword>
<dbReference type="EMBL" id="BLXT01004368">
    <property type="protein sequence ID" value="GFO11889.1"/>
    <property type="molecule type" value="Genomic_DNA"/>
</dbReference>
<dbReference type="InterPro" id="IPR013766">
    <property type="entry name" value="Thioredoxin_domain"/>
</dbReference>
<dbReference type="PROSITE" id="PS51352">
    <property type="entry name" value="THIOREDOXIN_2"/>
    <property type="match status" value="1"/>
</dbReference>
<dbReference type="Proteomes" id="UP000735302">
    <property type="component" value="Unassembled WGS sequence"/>
</dbReference>
<dbReference type="CDD" id="cd02947">
    <property type="entry name" value="TRX_family"/>
    <property type="match status" value="1"/>
</dbReference>
<dbReference type="SUPFAM" id="SSF52833">
    <property type="entry name" value="Thioredoxin-like"/>
    <property type="match status" value="1"/>
</dbReference>
<feature type="domain" description="Thioredoxin" evidence="3">
    <location>
        <begin position="1"/>
        <end position="133"/>
    </location>
</feature>
<name>A0AAV4AZR4_9GAST</name>
<gene>
    <name evidence="4" type="ORF">PoB_003839400</name>
</gene>
<feature type="region of interest" description="Disordered" evidence="2">
    <location>
        <begin position="1"/>
        <end position="26"/>
    </location>
</feature>
<dbReference type="Pfam" id="PF00085">
    <property type="entry name" value="Thioredoxin"/>
    <property type="match status" value="1"/>
</dbReference>
<organism evidence="4 5">
    <name type="scientific">Plakobranchus ocellatus</name>
    <dbReference type="NCBI Taxonomy" id="259542"/>
    <lineage>
        <taxon>Eukaryota</taxon>
        <taxon>Metazoa</taxon>
        <taxon>Spiralia</taxon>
        <taxon>Lophotrochozoa</taxon>
        <taxon>Mollusca</taxon>
        <taxon>Gastropoda</taxon>
        <taxon>Heterobranchia</taxon>
        <taxon>Euthyneura</taxon>
        <taxon>Panpulmonata</taxon>
        <taxon>Sacoglossa</taxon>
        <taxon>Placobranchoidea</taxon>
        <taxon>Plakobranchidae</taxon>
        <taxon>Plakobranchus</taxon>
    </lineage>
</organism>
<dbReference type="PANTHER" id="PTHR46115">
    <property type="entry name" value="THIOREDOXIN-LIKE PROTEIN 1"/>
    <property type="match status" value="1"/>
</dbReference>
<keyword evidence="5" id="KW-1185">Reference proteome</keyword>
<evidence type="ECO:0000256" key="1">
    <source>
        <dbReference type="ARBA" id="ARBA00023157"/>
    </source>
</evidence>
<protein>
    <submittedName>
        <fullName evidence="4">Thioredoxin</fullName>
    </submittedName>
</protein>
<dbReference type="InterPro" id="IPR017937">
    <property type="entry name" value="Thioredoxin_CS"/>
</dbReference>
<dbReference type="AlphaFoldDB" id="A0AAV4AZR4"/>
<accession>A0AAV4AZR4</accession>
<dbReference type="PROSITE" id="PS00194">
    <property type="entry name" value="THIOREDOXIN_1"/>
    <property type="match status" value="1"/>
</dbReference>
<reference evidence="4 5" key="1">
    <citation type="journal article" date="2021" name="Elife">
        <title>Chloroplast acquisition without the gene transfer in kleptoplastic sea slugs, Plakobranchus ocellatus.</title>
        <authorList>
            <person name="Maeda T."/>
            <person name="Takahashi S."/>
            <person name="Yoshida T."/>
            <person name="Shimamura S."/>
            <person name="Takaki Y."/>
            <person name="Nagai Y."/>
            <person name="Toyoda A."/>
            <person name="Suzuki Y."/>
            <person name="Arimoto A."/>
            <person name="Ishii H."/>
            <person name="Satoh N."/>
            <person name="Nishiyama T."/>
            <person name="Hasebe M."/>
            <person name="Maruyama T."/>
            <person name="Minagawa J."/>
            <person name="Obokata J."/>
            <person name="Shigenobu S."/>
        </authorList>
    </citation>
    <scope>NUCLEOTIDE SEQUENCE [LARGE SCALE GENOMIC DNA]</scope>
</reference>
<proteinExistence type="predicted"/>
<comment type="caution">
    <text evidence="4">The sequence shown here is derived from an EMBL/GenBank/DDBJ whole genome shotgun (WGS) entry which is preliminary data.</text>
</comment>
<evidence type="ECO:0000313" key="5">
    <source>
        <dbReference type="Proteomes" id="UP000735302"/>
    </source>
</evidence>
<evidence type="ECO:0000256" key="2">
    <source>
        <dbReference type="SAM" id="MobiDB-lite"/>
    </source>
</evidence>
<sequence length="135" mass="15084">MEERVTPELTAPESSPREVPSPQKGTRVKLVNSHTEFMRLIQQNSIAMVKFHAKWCGPCKSVAPEVDKMSLENPDVTFLSVDVDLNTETADECDIDMLPTFLFYIGGKRVEQIIGSASQVIREKLSSIKRIATGF</sequence>
<dbReference type="InterPro" id="IPR036249">
    <property type="entry name" value="Thioredoxin-like_sf"/>
</dbReference>